<dbReference type="EMBL" id="BKZV01000001">
    <property type="protein sequence ID" value="GER82448.1"/>
    <property type="molecule type" value="Genomic_DNA"/>
</dbReference>
<proteinExistence type="predicted"/>
<accession>A0A5J4JZC0</accession>
<name>A0A5J4JZC0_9CHLR</name>
<dbReference type="InterPro" id="IPR008928">
    <property type="entry name" value="6-hairpin_glycosidase_sf"/>
</dbReference>
<protein>
    <submittedName>
        <fullName evidence="1">Uncharacterized protein</fullName>
    </submittedName>
</protein>
<dbReference type="GO" id="GO:0005975">
    <property type="term" value="P:carbohydrate metabolic process"/>
    <property type="evidence" value="ECO:0007669"/>
    <property type="project" value="InterPro"/>
</dbReference>
<dbReference type="SUPFAM" id="SSF48208">
    <property type="entry name" value="Six-hairpin glycosidases"/>
    <property type="match status" value="1"/>
</dbReference>
<evidence type="ECO:0000313" key="1">
    <source>
        <dbReference type="EMBL" id="GER82448.1"/>
    </source>
</evidence>
<comment type="caution">
    <text evidence="1">The sequence shown here is derived from an EMBL/GenBank/DDBJ whole genome shotgun (WGS) entry which is preliminary data.</text>
</comment>
<organism evidence="1 2">
    <name type="scientific">Thermogemmatispora aurantia</name>
    <dbReference type="NCBI Taxonomy" id="2045279"/>
    <lineage>
        <taxon>Bacteria</taxon>
        <taxon>Bacillati</taxon>
        <taxon>Chloroflexota</taxon>
        <taxon>Ktedonobacteria</taxon>
        <taxon>Thermogemmatisporales</taxon>
        <taxon>Thermogemmatisporaceae</taxon>
        <taxon>Thermogemmatispora</taxon>
    </lineage>
</organism>
<sequence length="444" mass="49558">MRTIVWIVIVLWVIMTAAGYIVSCAPLWEQFPHPPLLLGASPTPSPGRGLVTAATSLALLPGWREQARAVIEQVLESMHEHAWNPLAKTHGRRTGGLFINWQMIDPERVNAIRPGPQGETLEKHDPQVDLLYLNALSAYQHLNPGRASYQADLQRILAVVRLDFQDYNLPKGWIYFSLLSVARSLSDASLLDEARALVERFYRFWFDPLIGTIYDRRHQPFGYNTVHALECGAALVDAGKRWQVPAWREAGERTLEHVISVAFDPQRHLLYENMVVGPAGSDRPQGDEVRAASTGEAVSALALAYQLTGQHRYLSLASTLLQSLFVTSGLWDRQHGGLYFALHLGDGSVIRDYKETRAQCLTLSGLQLYNAQVTLPFLSEEHALIALLLGPFYEHTYHGYFYRLTADFQVYVSKPGAGIGKEDYFTSEAMGCALNALLAVIQST</sequence>
<evidence type="ECO:0000313" key="2">
    <source>
        <dbReference type="Proteomes" id="UP000334820"/>
    </source>
</evidence>
<dbReference type="RefSeq" id="WP_151727311.1">
    <property type="nucleotide sequence ID" value="NZ_BKZV01000001.1"/>
</dbReference>
<keyword evidence="2" id="KW-1185">Reference proteome</keyword>
<dbReference type="Proteomes" id="UP000334820">
    <property type="component" value="Unassembled WGS sequence"/>
</dbReference>
<reference evidence="1 2" key="1">
    <citation type="journal article" date="2019" name="Int. J. Syst. Evol. Microbiol.">
        <title>Thermogemmatispora aurantia sp. nov. and Thermogemmatispora argillosa sp. nov., within the class Ktedonobacteria, and emended description of the genus Thermogemmatispora.</title>
        <authorList>
            <person name="Zheng Y."/>
            <person name="Wang C.M."/>
            <person name="Sakai Y."/>
            <person name="Abe K."/>
            <person name="Yokota A."/>
            <person name="Yabe S."/>
        </authorList>
    </citation>
    <scope>NUCLEOTIDE SEQUENCE [LARGE SCALE GENOMIC DNA]</scope>
    <source>
        <strain evidence="1 2">A1-2</strain>
    </source>
</reference>
<gene>
    <name evidence="1" type="ORF">KTAU_10850</name>
</gene>
<dbReference type="Gene3D" id="1.50.10.10">
    <property type="match status" value="1"/>
</dbReference>
<dbReference type="AlphaFoldDB" id="A0A5J4JZC0"/>
<dbReference type="InterPro" id="IPR012341">
    <property type="entry name" value="6hp_glycosidase-like_sf"/>
</dbReference>